<gene>
    <name evidence="1" type="ORF">SAMN02744645_1416</name>
</gene>
<dbReference type="EMBL" id="FQXA01000002">
    <property type="protein sequence ID" value="SHG79343.1"/>
    <property type="molecule type" value="Genomic_DNA"/>
</dbReference>
<reference evidence="1 2" key="1">
    <citation type="submission" date="2016-11" db="EMBL/GenBank/DDBJ databases">
        <authorList>
            <person name="Jaros S."/>
            <person name="Januszkiewicz K."/>
            <person name="Wedrychowicz H."/>
        </authorList>
    </citation>
    <scope>NUCLEOTIDE SEQUENCE [LARGE SCALE GENOMIC DNA]</scope>
    <source>
        <strain evidence="1 2">DSM 18231</strain>
    </source>
</reference>
<evidence type="ECO:0000313" key="1">
    <source>
        <dbReference type="EMBL" id="SHG79343.1"/>
    </source>
</evidence>
<organism evidence="1 2">
    <name type="scientific">Stutzerimonas xanthomarina DSM 18231</name>
    <dbReference type="NCBI Taxonomy" id="1403346"/>
    <lineage>
        <taxon>Bacteria</taxon>
        <taxon>Pseudomonadati</taxon>
        <taxon>Pseudomonadota</taxon>
        <taxon>Gammaproteobacteria</taxon>
        <taxon>Pseudomonadales</taxon>
        <taxon>Pseudomonadaceae</taxon>
        <taxon>Stutzerimonas</taxon>
    </lineage>
</organism>
<name>A0A1M5MRC8_9GAMM</name>
<evidence type="ECO:0000313" key="2">
    <source>
        <dbReference type="Proteomes" id="UP000184000"/>
    </source>
</evidence>
<dbReference type="Proteomes" id="UP000184000">
    <property type="component" value="Unassembled WGS sequence"/>
</dbReference>
<dbReference type="AlphaFoldDB" id="A0A1M5MRC8"/>
<accession>A0A1M5MRC8</accession>
<proteinExistence type="predicted"/>
<sequence length="33" mass="3605">MTERALLLCCGFAAMSLFSLAIAGRLMIEHTFS</sequence>
<protein>
    <submittedName>
        <fullName evidence="1">Uncharacterized protein</fullName>
    </submittedName>
</protein>